<dbReference type="EMBL" id="JBHSRI010000025">
    <property type="protein sequence ID" value="MFC6040747.1"/>
    <property type="molecule type" value="Genomic_DNA"/>
</dbReference>
<dbReference type="PROSITE" id="PS51257">
    <property type="entry name" value="PROKAR_LIPOPROTEIN"/>
    <property type="match status" value="1"/>
</dbReference>
<proteinExistence type="predicted"/>
<gene>
    <name evidence="2" type="ORF">ACFPYN_15070</name>
</gene>
<comment type="caution">
    <text evidence="2">The sequence shown here is derived from an EMBL/GenBank/DDBJ whole genome shotgun (WGS) entry which is preliminary data.</text>
</comment>
<reference evidence="3" key="1">
    <citation type="journal article" date="2019" name="Int. J. Syst. Evol. Microbiol.">
        <title>The Global Catalogue of Microorganisms (GCM) 10K type strain sequencing project: providing services to taxonomists for standard genome sequencing and annotation.</title>
        <authorList>
            <consortium name="The Broad Institute Genomics Platform"/>
            <consortium name="The Broad Institute Genome Sequencing Center for Infectious Disease"/>
            <person name="Wu L."/>
            <person name="Ma J."/>
        </authorList>
    </citation>
    <scope>NUCLEOTIDE SEQUENCE [LARGE SCALE GENOMIC DNA]</scope>
    <source>
        <strain evidence="3">CCUG 54527</strain>
    </source>
</reference>
<dbReference type="Proteomes" id="UP001596170">
    <property type="component" value="Unassembled WGS sequence"/>
</dbReference>
<feature type="region of interest" description="Disordered" evidence="1">
    <location>
        <begin position="27"/>
        <end position="52"/>
    </location>
</feature>
<name>A0ABW1LCK0_9BACL</name>
<evidence type="ECO:0000256" key="1">
    <source>
        <dbReference type="SAM" id="MobiDB-lite"/>
    </source>
</evidence>
<evidence type="ECO:0000313" key="2">
    <source>
        <dbReference type="EMBL" id="MFC6040747.1"/>
    </source>
</evidence>
<evidence type="ECO:0000313" key="3">
    <source>
        <dbReference type="Proteomes" id="UP001596170"/>
    </source>
</evidence>
<feature type="compositionally biased region" description="Acidic residues" evidence="1">
    <location>
        <begin position="28"/>
        <end position="52"/>
    </location>
</feature>
<organism evidence="2 3">
    <name type="scientific">Paenisporosarcina macmurdoensis</name>
    <dbReference type="NCBI Taxonomy" id="212659"/>
    <lineage>
        <taxon>Bacteria</taxon>
        <taxon>Bacillati</taxon>
        <taxon>Bacillota</taxon>
        <taxon>Bacilli</taxon>
        <taxon>Bacillales</taxon>
        <taxon>Caryophanaceae</taxon>
        <taxon>Paenisporosarcina</taxon>
    </lineage>
</organism>
<accession>A0ABW1LCK0</accession>
<sequence>MDYKKGLVASGIVGALLFGGLAGCGDGVDQDNGVEDGEDADEVDEENKNEEE</sequence>
<keyword evidence="3" id="KW-1185">Reference proteome</keyword>
<dbReference type="RefSeq" id="WP_377735298.1">
    <property type="nucleotide sequence ID" value="NZ_JBHSRI010000025.1"/>
</dbReference>
<protein>
    <submittedName>
        <fullName evidence="2">Uncharacterized protein</fullName>
    </submittedName>
</protein>